<dbReference type="PANTHER" id="PTHR33495">
    <property type="entry name" value="ANTI-SIGMA FACTOR ANTAGONIST TM_1081-RELATED-RELATED"/>
    <property type="match status" value="1"/>
</dbReference>
<evidence type="ECO:0000313" key="2">
    <source>
        <dbReference type="EMBL" id="OPX54433.1"/>
    </source>
</evidence>
<dbReference type="PIRSF" id="PIRSF029548">
    <property type="entry name" value="UCP029548"/>
    <property type="match status" value="1"/>
</dbReference>
<dbReference type="EMBL" id="MTSM01000025">
    <property type="protein sequence ID" value="OPX54433.1"/>
    <property type="molecule type" value="Genomic_DNA"/>
</dbReference>
<organism evidence="2 3">
    <name type="scientific">Oceanospirillum multiglobuliferum</name>
    <dbReference type="NCBI Taxonomy" id="64969"/>
    <lineage>
        <taxon>Bacteria</taxon>
        <taxon>Pseudomonadati</taxon>
        <taxon>Pseudomonadota</taxon>
        <taxon>Gammaproteobacteria</taxon>
        <taxon>Oceanospirillales</taxon>
        <taxon>Oceanospirillaceae</taxon>
        <taxon>Oceanospirillum</taxon>
    </lineage>
</organism>
<dbReference type="GO" id="GO:0043856">
    <property type="term" value="F:anti-sigma factor antagonist activity"/>
    <property type="evidence" value="ECO:0007669"/>
    <property type="project" value="TreeGrafter"/>
</dbReference>
<dbReference type="RefSeq" id="WP_078746276.1">
    <property type="nucleotide sequence ID" value="NZ_FUXG01000024.1"/>
</dbReference>
<dbReference type="Gene3D" id="3.30.750.24">
    <property type="entry name" value="STAS domain"/>
    <property type="match status" value="1"/>
</dbReference>
<dbReference type="InterPro" id="IPR002645">
    <property type="entry name" value="STAS_dom"/>
</dbReference>
<comment type="caution">
    <text evidence="2">The sequence shown here is derived from an EMBL/GenBank/DDBJ whole genome shotgun (WGS) entry which is preliminary data.</text>
</comment>
<dbReference type="AlphaFoldDB" id="A0A1T4S4S2"/>
<dbReference type="PANTHER" id="PTHR33495:SF2">
    <property type="entry name" value="ANTI-SIGMA FACTOR ANTAGONIST TM_1081-RELATED"/>
    <property type="match status" value="1"/>
</dbReference>
<gene>
    <name evidence="2" type="ORF">BTE48_14035</name>
</gene>
<evidence type="ECO:0000313" key="3">
    <source>
        <dbReference type="Proteomes" id="UP000191418"/>
    </source>
</evidence>
<reference evidence="2 3" key="1">
    <citation type="submission" date="2017-01" db="EMBL/GenBank/DDBJ databases">
        <title>Genome Sequencing of a Marine Spirillum, Oceanospirillum multiglobuliferum ATCC 33336, from Japan.</title>
        <authorList>
            <person name="Carney J.G."/>
            <person name="Trachtenberg A.M."/>
            <person name="Rheaume B.A."/>
            <person name="Linnane J.D."/>
            <person name="Pitts N.L."/>
            <person name="Mykles D.L."/>
            <person name="Maclea K.S."/>
        </authorList>
    </citation>
    <scope>NUCLEOTIDE SEQUENCE [LARGE SCALE GENOMIC DNA]</scope>
    <source>
        <strain evidence="2 3">ATCC 33336</strain>
    </source>
</reference>
<keyword evidence="3" id="KW-1185">Reference proteome</keyword>
<evidence type="ECO:0000259" key="1">
    <source>
        <dbReference type="PROSITE" id="PS50801"/>
    </source>
</evidence>
<dbReference type="InterPro" id="IPR036513">
    <property type="entry name" value="STAS_dom_sf"/>
</dbReference>
<dbReference type="Pfam" id="PF01740">
    <property type="entry name" value="STAS"/>
    <property type="match status" value="1"/>
</dbReference>
<dbReference type="Proteomes" id="UP000191418">
    <property type="component" value="Unassembled WGS sequence"/>
</dbReference>
<sequence>MQNGKILIAENQGVYVLKFMGDVRLTLCSTIDALLKRIFCQGCLKSVVIDLTETEGIDSTALGLLAKIAVSTKGQISQKPTIISTREDITRILISMGFEHYFLMVHEPIELNQPLTEAPILDECVESIRQKVIDAHRVLMGLNPHNKEEFAPVVFALESCQPNITSH</sequence>
<proteinExistence type="predicted"/>
<accession>A0A1T4S4S2</accession>
<dbReference type="InterPro" id="IPR014557">
    <property type="entry name" value="UCP029548_STAS-type"/>
</dbReference>
<dbReference type="PROSITE" id="PS50801">
    <property type="entry name" value="STAS"/>
    <property type="match status" value="1"/>
</dbReference>
<feature type="domain" description="STAS" evidence="1">
    <location>
        <begin position="4"/>
        <end position="128"/>
    </location>
</feature>
<dbReference type="SUPFAM" id="SSF52091">
    <property type="entry name" value="SpoIIaa-like"/>
    <property type="match status" value="1"/>
</dbReference>
<name>A0A1T4S4S2_9GAMM</name>
<dbReference type="STRING" id="64969.SAMN02745127_02745"/>
<dbReference type="OrthoDB" id="8685730at2"/>
<dbReference type="CDD" id="cd07043">
    <property type="entry name" value="STAS_anti-anti-sigma_factors"/>
    <property type="match status" value="1"/>
</dbReference>
<protein>
    <recommendedName>
        <fullName evidence="1">STAS domain-containing protein</fullName>
    </recommendedName>
</protein>